<gene>
    <name evidence="5" type="ORF">HW555_007116</name>
</gene>
<dbReference type="GO" id="GO:0008080">
    <property type="term" value="F:N-acetyltransferase activity"/>
    <property type="evidence" value="ECO:0007669"/>
    <property type="project" value="InterPro"/>
</dbReference>
<protein>
    <recommendedName>
        <fullName evidence="4">N-acetyltransferase domain-containing protein</fullName>
    </recommendedName>
</protein>
<feature type="non-terminal residue" evidence="5">
    <location>
        <position position="1"/>
    </location>
</feature>
<feature type="domain" description="N-acetyltransferase" evidence="4">
    <location>
        <begin position="199"/>
        <end position="353"/>
    </location>
</feature>
<evidence type="ECO:0000256" key="3">
    <source>
        <dbReference type="SAM" id="Phobius"/>
    </source>
</evidence>
<feature type="region of interest" description="Disordered" evidence="2">
    <location>
        <begin position="1"/>
        <end position="24"/>
    </location>
</feature>
<dbReference type="EMBL" id="JACKWZ010000116">
    <property type="protein sequence ID" value="KAF9415139.1"/>
    <property type="molecule type" value="Genomic_DNA"/>
</dbReference>
<dbReference type="AlphaFoldDB" id="A0A835GGV4"/>
<dbReference type="SUPFAM" id="SSF55729">
    <property type="entry name" value="Acyl-CoA N-acyltransferases (Nat)"/>
    <property type="match status" value="1"/>
</dbReference>
<evidence type="ECO:0000256" key="2">
    <source>
        <dbReference type="SAM" id="MobiDB-lite"/>
    </source>
</evidence>
<dbReference type="PANTHER" id="PTHR13947:SF37">
    <property type="entry name" value="LD18367P"/>
    <property type="match status" value="1"/>
</dbReference>
<keyword evidence="6" id="KW-1185">Reference proteome</keyword>
<proteinExistence type="predicted"/>
<feature type="compositionally biased region" description="Basic and acidic residues" evidence="2">
    <location>
        <begin position="1"/>
        <end position="16"/>
    </location>
</feature>
<dbReference type="Pfam" id="PF00583">
    <property type="entry name" value="Acetyltransf_1"/>
    <property type="match status" value="1"/>
</dbReference>
<dbReference type="PROSITE" id="PS51186">
    <property type="entry name" value="GNAT"/>
    <property type="match status" value="1"/>
</dbReference>
<accession>A0A835GGV4</accession>
<evidence type="ECO:0000256" key="1">
    <source>
        <dbReference type="ARBA" id="ARBA00022679"/>
    </source>
</evidence>
<name>A0A835GGV4_SPOEX</name>
<dbReference type="InterPro" id="IPR050769">
    <property type="entry name" value="NAT_camello-type"/>
</dbReference>
<feature type="transmembrane region" description="Helical" evidence="3">
    <location>
        <begin position="208"/>
        <end position="228"/>
    </location>
</feature>
<organism evidence="5 6">
    <name type="scientific">Spodoptera exigua</name>
    <name type="common">Beet armyworm</name>
    <name type="synonym">Noctua fulgens</name>
    <dbReference type="NCBI Taxonomy" id="7107"/>
    <lineage>
        <taxon>Eukaryota</taxon>
        <taxon>Metazoa</taxon>
        <taxon>Ecdysozoa</taxon>
        <taxon>Arthropoda</taxon>
        <taxon>Hexapoda</taxon>
        <taxon>Insecta</taxon>
        <taxon>Pterygota</taxon>
        <taxon>Neoptera</taxon>
        <taxon>Endopterygota</taxon>
        <taxon>Lepidoptera</taxon>
        <taxon>Glossata</taxon>
        <taxon>Ditrysia</taxon>
        <taxon>Noctuoidea</taxon>
        <taxon>Noctuidae</taxon>
        <taxon>Amphipyrinae</taxon>
        <taxon>Spodoptera</taxon>
    </lineage>
</organism>
<feature type="transmembrane region" description="Helical" evidence="3">
    <location>
        <begin position="180"/>
        <end position="202"/>
    </location>
</feature>
<dbReference type="Proteomes" id="UP000648187">
    <property type="component" value="Unassembled WGS sequence"/>
</dbReference>
<dbReference type="PANTHER" id="PTHR13947">
    <property type="entry name" value="GNAT FAMILY N-ACETYLTRANSFERASE"/>
    <property type="match status" value="1"/>
</dbReference>
<keyword evidence="3" id="KW-0812">Transmembrane</keyword>
<comment type="caution">
    <text evidence="5">The sequence shown here is derived from an EMBL/GenBank/DDBJ whole genome shotgun (WGS) entry which is preliminary data.</text>
</comment>
<keyword evidence="1" id="KW-0808">Transferase</keyword>
<reference evidence="5" key="1">
    <citation type="submission" date="2020-08" db="EMBL/GenBank/DDBJ databases">
        <title>Spodoptera exigua strain:BAW_Kor-Di-RS1 Genome sequencing and assembly.</title>
        <authorList>
            <person name="Kim J."/>
            <person name="Nam H.Y."/>
            <person name="Kwon M."/>
            <person name="Choi J.H."/>
            <person name="Cho S.R."/>
            <person name="Kim G.-H."/>
        </authorList>
    </citation>
    <scope>NUCLEOTIDE SEQUENCE</scope>
    <source>
        <strain evidence="5">BAW_Kor-Di-RS1</strain>
        <tissue evidence="5">Whole-body</tissue>
    </source>
</reference>
<keyword evidence="3" id="KW-1133">Transmembrane helix</keyword>
<evidence type="ECO:0000259" key="4">
    <source>
        <dbReference type="PROSITE" id="PS51186"/>
    </source>
</evidence>
<evidence type="ECO:0000313" key="5">
    <source>
        <dbReference type="EMBL" id="KAF9415139.1"/>
    </source>
</evidence>
<evidence type="ECO:0000313" key="6">
    <source>
        <dbReference type="Proteomes" id="UP000648187"/>
    </source>
</evidence>
<dbReference type="InterPro" id="IPR016181">
    <property type="entry name" value="Acyl_CoA_acyltransferase"/>
</dbReference>
<sequence>GAISDQRRMVTERVAEGHSGQSASNELLAEVQELKSVTREMGIQVSEMRAEVPTYAEVLSKPKSVGRATIPKHSVLVSSDGAKETSGDVLGRVRRALDAKRLSVLLLSESMDSDIVVREATPQDLAVRTELVRCSIVEYDLSAFFMLFFQELESDTGSSRSLWLLAIRSRQMGQSHIEMCMAHNALTLHVCVLGGAVVFIFLGGGPGAAAALLLGVAALLAGGAALAHRAAAARLAARLPAELYGCVAERRGRVLGTASVAECWGPRRSGWLQALAVAPGWRRRGVARALLAAARARAAAEGLESLEAAASQLQAAATGLLHSAGWEMRGSYHRPLLGAALTLPMTRMGLELPHAVDARAPYRSPRNSNRNLEASIST</sequence>
<dbReference type="Gene3D" id="3.40.630.30">
    <property type="match status" value="1"/>
</dbReference>
<dbReference type="CDD" id="cd04301">
    <property type="entry name" value="NAT_SF"/>
    <property type="match status" value="1"/>
</dbReference>
<dbReference type="InterPro" id="IPR000182">
    <property type="entry name" value="GNAT_dom"/>
</dbReference>
<keyword evidence="3" id="KW-0472">Membrane</keyword>